<feature type="domain" description="NTF2-like" evidence="3">
    <location>
        <begin position="29"/>
        <end position="178"/>
    </location>
</feature>
<dbReference type="OrthoDB" id="26525at2759"/>
<feature type="chain" id="PRO_5013729975" description="NTF2-like domain-containing protein" evidence="2">
    <location>
        <begin position="20"/>
        <end position="237"/>
    </location>
</feature>
<proteinExistence type="predicted"/>
<dbReference type="EMBL" id="FJUY01000001">
    <property type="protein sequence ID" value="CZT14891.1"/>
    <property type="molecule type" value="Genomic_DNA"/>
</dbReference>
<keyword evidence="2" id="KW-0732">Signal</keyword>
<dbReference type="RefSeq" id="XP_023621788.1">
    <property type="nucleotide sequence ID" value="XM_023766020.1"/>
</dbReference>
<sequence length="237" mass="24484">MVSTRHLLALFLATVAAYAAPTRSQQGSCLSAEAAGAVATKYGELISAYSDAAADAILSPSFTDYSGGVNALINTCPQGEAAKTLPLLSPTFTSRDLFKIGQGQQPPINFEQLGIWYNCNSVTIRWSSTNTAPGNDVKPIVGLIVMETIEAPAGSANPYLIDTVFSEFDSGSWLQNLAAAGICGSMSPVVGAPTSASGPAEAPIASASAVSAARPFSEIQPQGQKVSETMTASRFRA</sequence>
<dbReference type="InterPro" id="IPR058645">
    <property type="entry name" value="NTF2-like_dom_7"/>
</dbReference>
<gene>
    <name evidence="4" type="ORF">RCC_12005</name>
</gene>
<dbReference type="Pfam" id="PF26534">
    <property type="entry name" value="NTF2_7"/>
    <property type="match status" value="1"/>
</dbReference>
<organism evidence="4 5">
    <name type="scientific">Ramularia collo-cygni</name>
    <dbReference type="NCBI Taxonomy" id="112498"/>
    <lineage>
        <taxon>Eukaryota</taxon>
        <taxon>Fungi</taxon>
        <taxon>Dikarya</taxon>
        <taxon>Ascomycota</taxon>
        <taxon>Pezizomycotina</taxon>
        <taxon>Dothideomycetes</taxon>
        <taxon>Dothideomycetidae</taxon>
        <taxon>Mycosphaerellales</taxon>
        <taxon>Mycosphaerellaceae</taxon>
        <taxon>Ramularia</taxon>
    </lineage>
</organism>
<evidence type="ECO:0000256" key="1">
    <source>
        <dbReference type="SAM" id="MobiDB-lite"/>
    </source>
</evidence>
<feature type="region of interest" description="Disordered" evidence="1">
    <location>
        <begin position="215"/>
        <end position="237"/>
    </location>
</feature>
<evidence type="ECO:0000313" key="4">
    <source>
        <dbReference type="EMBL" id="CZT14891.1"/>
    </source>
</evidence>
<feature type="signal peptide" evidence="2">
    <location>
        <begin position="1"/>
        <end position="19"/>
    </location>
</feature>
<reference evidence="4 5" key="1">
    <citation type="submission" date="2016-03" db="EMBL/GenBank/DDBJ databases">
        <authorList>
            <person name="Ploux O."/>
        </authorList>
    </citation>
    <scope>NUCLEOTIDE SEQUENCE [LARGE SCALE GENOMIC DNA]</scope>
    <source>
        <strain evidence="4 5">URUG2</strain>
    </source>
</reference>
<keyword evidence="5" id="KW-1185">Reference proteome</keyword>
<accession>A0A2D3UM67</accession>
<feature type="compositionally biased region" description="Polar residues" evidence="1">
    <location>
        <begin position="219"/>
        <end position="237"/>
    </location>
</feature>
<dbReference type="AlphaFoldDB" id="A0A2D3UM67"/>
<evidence type="ECO:0000259" key="3">
    <source>
        <dbReference type="Pfam" id="PF26534"/>
    </source>
</evidence>
<evidence type="ECO:0000256" key="2">
    <source>
        <dbReference type="SAM" id="SignalP"/>
    </source>
</evidence>
<protein>
    <recommendedName>
        <fullName evidence="3">NTF2-like domain-containing protein</fullName>
    </recommendedName>
</protein>
<name>A0A2D3UM67_9PEZI</name>
<dbReference type="GeneID" id="35606567"/>
<dbReference type="Proteomes" id="UP000225277">
    <property type="component" value="Unassembled WGS sequence"/>
</dbReference>
<evidence type="ECO:0000313" key="5">
    <source>
        <dbReference type="Proteomes" id="UP000225277"/>
    </source>
</evidence>